<reference evidence="7" key="1">
    <citation type="submission" date="2011-05" db="EMBL/GenBank/DDBJ databases">
        <authorList>
            <person name="Richards S.R."/>
            <person name="Qu J."/>
            <person name="Jiang H."/>
            <person name="Jhangiani S.N."/>
            <person name="Agravi P."/>
            <person name="Goodspeed R."/>
            <person name="Gross S."/>
            <person name="Mandapat C."/>
            <person name="Jackson L."/>
            <person name="Mathew T."/>
            <person name="Pu L."/>
            <person name="Thornton R."/>
            <person name="Saada N."/>
            <person name="Wilczek-Boney K.B."/>
            <person name="Lee S."/>
            <person name="Kovar C."/>
            <person name="Wu Y."/>
            <person name="Scherer S.E."/>
            <person name="Worley K.C."/>
            <person name="Muzny D.M."/>
            <person name="Gibbs R."/>
        </authorList>
    </citation>
    <scope>NUCLEOTIDE SEQUENCE</scope>
    <source>
        <strain evidence="7">Brora</strain>
    </source>
</reference>
<dbReference type="InterPro" id="IPR018612">
    <property type="entry name" value="NSRP1_N"/>
</dbReference>
<reference evidence="6" key="2">
    <citation type="submission" date="2015-02" db="UniProtKB">
        <authorList>
            <consortium name="EnsemblMetazoa"/>
        </authorList>
    </citation>
    <scope>IDENTIFICATION</scope>
</reference>
<dbReference type="GO" id="GO:0000381">
    <property type="term" value="P:regulation of alternative mRNA splicing, via spliceosome"/>
    <property type="evidence" value="ECO:0007669"/>
    <property type="project" value="InterPro"/>
</dbReference>
<sequence>MAAGKQYGLIVSKKKVFNLLPSVFGDDDEEEGSKAVEKELVKVGLKNKVKKQTQIAIGKVLADDPTAYEYDEVYDEMEKKKIADKTIQKPKDKKPKYIHSLMETANARQKEFENRIERKVQQEREAEGDEFADKEAFVTTAYRQKMEERAKMEEEAKKKELLESIMDVTKQKDLSGFYRHILKTKVGEDTTPNEGEEKDPKMDISTPEDEKPEETKPDDQKSKPEEEIKQMEEKPRENNKRKKRSSRSRSRSRSRDRSHRRHSPNKRRNRSVDRHGSHKMRFRSSERESRRRRSPERDSRRRRSPERDSRRPRSPEKDSRRPRSSERDRERRPRKDKERVKRRSREKDGKRRDLDDKLDENDAKKKRRSLKQILEIYKRRNGEKEIAEMKERFLERKKRREAAVSAFRDEGE</sequence>
<evidence type="ECO:0000256" key="3">
    <source>
        <dbReference type="SAM" id="Coils"/>
    </source>
</evidence>
<name>T1INQ1_STRMM</name>
<dbReference type="PANTHER" id="PTHR31938">
    <property type="entry name" value="NUCLEAR SPECKLE SPLICING REGULATORY PROTEIN 1"/>
    <property type="match status" value="1"/>
</dbReference>
<feature type="domain" description="Nuclear speckle splicing regulatory protein 1 N-terminal" evidence="5">
    <location>
        <begin position="58"/>
        <end position="171"/>
    </location>
</feature>
<keyword evidence="2 3" id="KW-0175">Coiled coil</keyword>
<dbReference type="HOGENOM" id="CLU_040467_3_0_1"/>
<dbReference type="AlphaFoldDB" id="T1INQ1"/>
<dbReference type="InterPro" id="IPR042816">
    <property type="entry name" value="Nsrp1"/>
</dbReference>
<comment type="similarity">
    <text evidence="1">Belongs to the NSRP1 family.</text>
</comment>
<accession>T1INQ1</accession>
<dbReference type="eggNOG" id="KOG2117">
    <property type="taxonomic scope" value="Eukaryota"/>
</dbReference>
<dbReference type="STRING" id="126957.T1INQ1"/>
<dbReference type="PANTHER" id="PTHR31938:SF4">
    <property type="entry name" value="NUCLEAR SPECKLE SPLICING REGULATORY PROTEIN 1"/>
    <property type="match status" value="1"/>
</dbReference>
<evidence type="ECO:0000256" key="1">
    <source>
        <dbReference type="ARBA" id="ARBA00010126"/>
    </source>
</evidence>
<evidence type="ECO:0000256" key="4">
    <source>
        <dbReference type="SAM" id="MobiDB-lite"/>
    </source>
</evidence>
<organism evidence="6 7">
    <name type="scientific">Strigamia maritima</name>
    <name type="common">European centipede</name>
    <name type="synonym">Geophilus maritimus</name>
    <dbReference type="NCBI Taxonomy" id="126957"/>
    <lineage>
        <taxon>Eukaryota</taxon>
        <taxon>Metazoa</taxon>
        <taxon>Ecdysozoa</taxon>
        <taxon>Arthropoda</taxon>
        <taxon>Myriapoda</taxon>
        <taxon>Chilopoda</taxon>
        <taxon>Pleurostigmophora</taxon>
        <taxon>Geophilomorpha</taxon>
        <taxon>Linotaeniidae</taxon>
        <taxon>Strigamia</taxon>
    </lineage>
</organism>
<protein>
    <recommendedName>
        <fullName evidence="5">Nuclear speckle splicing regulatory protein 1 N-terminal domain-containing protein</fullName>
    </recommendedName>
</protein>
<dbReference type="EnsemblMetazoa" id="SMAR002634-RA">
    <property type="protein sequence ID" value="SMAR002634-PA"/>
    <property type="gene ID" value="SMAR002634"/>
</dbReference>
<feature type="coiled-coil region" evidence="3">
    <location>
        <begin position="102"/>
        <end position="171"/>
    </location>
</feature>
<keyword evidence="7" id="KW-1185">Reference proteome</keyword>
<dbReference type="Proteomes" id="UP000014500">
    <property type="component" value="Unassembled WGS sequence"/>
</dbReference>
<feature type="compositionally biased region" description="Basic and acidic residues" evidence="4">
    <location>
        <begin position="213"/>
        <end position="238"/>
    </location>
</feature>
<evidence type="ECO:0000313" key="6">
    <source>
        <dbReference type="EnsemblMetazoa" id="SMAR002634-PA"/>
    </source>
</evidence>
<feature type="compositionally biased region" description="Basic residues" evidence="4">
    <location>
        <begin position="239"/>
        <end position="269"/>
    </location>
</feature>
<evidence type="ECO:0000256" key="2">
    <source>
        <dbReference type="ARBA" id="ARBA00023054"/>
    </source>
</evidence>
<feature type="region of interest" description="Disordered" evidence="4">
    <location>
        <begin position="172"/>
        <end position="371"/>
    </location>
</feature>
<dbReference type="EMBL" id="JH431198">
    <property type="status" value="NOT_ANNOTATED_CDS"/>
    <property type="molecule type" value="Genomic_DNA"/>
</dbReference>
<proteinExistence type="inferred from homology"/>
<feature type="compositionally biased region" description="Basic and acidic residues" evidence="4">
    <location>
        <begin position="283"/>
        <end position="363"/>
    </location>
</feature>
<dbReference type="Pfam" id="PF09745">
    <property type="entry name" value="NSRP1_N"/>
    <property type="match status" value="1"/>
</dbReference>
<evidence type="ECO:0000259" key="5">
    <source>
        <dbReference type="Pfam" id="PF09745"/>
    </source>
</evidence>
<evidence type="ECO:0000313" key="7">
    <source>
        <dbReference type="Proteomes" id="UP000014500"/>
    </source>
</evidence>
<dbReference type="OMA" id="MSKPLAF"/>